<dbReference type="InterPro" id="IPR056924">
    <property type="entry name" value="SH3_Tf2-1"/>
</dbReference>
<evidence type="ECO:0000259" key="2">
    <source>
        <dbReference type="PROSITE" id="PS50013"/>
    </source>
</evidence>
<comment type="subcellular location">
    <subcellularLocation>
        <location evidence="1">Nucleus</location>
    </subcellularLocation>
</comment>
<dbReference type="PANTHER" id="PTHR37984">
    <property type="entry name" value="PROTEIN CBG26694"/>
    <property type="match status" value="1"/>
</dbReference>
<dbReference type="STRING" id="1676925.ENSPKIP00000017126"/>
<dbReference type="InterPro" id="IPR050951">
    <property type="entry name" value="Retrovirus_Pol_polyprotein"/>
</dbReference>
<reference evidence="4" key="2">
    <citation type="submission" date="2025-09" db="UniProtKB">
        <authorList>
            <consortium name="Ensembl"/>
        </authorList>
    </citation>
    <scope>IDENTIFICATION</scope>
</reference>
<dbReference type="AlphaFoldDB" id="A0A3B3RHI9"/>
<dbReference type="InterPro" id="IPR023780">
    <property type="entry name" value="Chromo_domain"/>
</dbReference>
<dbReference type="InterPro" id="IPR016197">
    <property type="entry name" value="Chromo-like_dom_sf"/>
</dbReference>
<dbReference type="InterPro" id="IPR012337">
    <property type="entry name" value="RNaseH-like_sf"/>
</dbReference>
<dbReference type="Pfam" id="PF24626">
    <property type="entry name" value="SH3_Tf2-1"/>
    <property type="match status" value="1"/>
</dbReference>
<feature type="domain" description="Chromo" evidence="2">
    <location>
        <begin position="292"/>
        <end position="333"/>
    </location>
</feature>
<dbReference type="PANTHER" id="PTHR37984:SF5">
    <property type="entry name" value="PROTEIN NYNRIN-LIKE"/>
    <property type="match status" value="1"/>
</dbReference>
<accession>A0A3B3RHI9</accession>
<name>A0A3B3RHI9_9TELE</name>
<dbReference type="GO" id="GO:0003676">
    <property type="term" value="F:nucleic acid binding"/>
    <property type="evidence" value="ECO:0007669"/>
    <property type="project" value="InterPro"/>
</dbReference>
<reference evidence="4" key="1">
    <citation type="submission" date="2025-08" db="UniProtKB">
        <authorList>
            <consortium name="Ensembl"/>
        </authorList>
    </citation>
    <scope>IDENTIFICATION</scope>
</reference>
<keyword evidence="5" id="KW-1185">Reference proteome</keyword>
<dbReference type="PROSITE" id="PS50013">
    <property type="entry name" value="CHROMO_2"/>
    <property type="match status" value="1"/>
</dbReference>
<dbReference type="Gene3D" id="2.40.50.40">
    <property type="match status" value="1"/>
</dbReference>
<dbReference type="InterPro" id="IPR036397">
    <property type="entry name" value="RNaseH_sf"/>
</dbReference>
<feature type="domain" description="Integrase catalytic" evidence="3">
    <location>
        <begin position="1"/>
        <end position="150"/>
    </location>
</feature>
<dbReference type="Proteomes" id="UP000261540">
    <property type="component" value="Unplaced"/>
</dbReference>
<protein>
    <recommendedName>
        <fullName evidence="6">Integrase catalytic domain-containing protein</fullName>
    </recommendedName>
</protein>
<dbReference type="Pfam" id="PF00665">
    <property type="entry name" value="rve"/>
    <property type="match status" value="1"/>
</dbReference>
<evidence type="ECO:0000313" key="4">
    <source>
        <dbReference type="Ensembl" id="ENSPKIP00000017126.1"/>
    </source>
</evidence>
<dbReference type="InterPro" id="IPR001584">
    <property type="entry name" value="Integrase_cat-core"/>
</dbReference>
<dbReference type="Gene3D" id="3.30.420.10">
    <property type="entry name" value="Ribonuclease H-like superfamily/Ribonuclease H"/>
    <property type="match status" value="1"/>
</dbReference>
<dbReference type="GeneTree" id="ENSGT00940000163772"/>
<evidence type="ECO:0000256" key="1">
    <source>
        <dbReference type="ARBA" id="ARBA00004123"/>
    </source>
</evidence>
<proteinExistence type="predicted"/>
<dbReference type="GO" id="GO:0015074">
    <property type="term" value="P:DNA integration"/>
    <property type="evidence" value="ECO:0007669"/>
    <property type="project" value="InterPro"/>
</dbReference>
<evidence type="ECO:0000313" key="5">
    <source>
        <dbReference type="Proteomes" id="UP000261540"/>
    </source>
</evidence>
<dbReference type="Pfam" id="PF00385">
    <property type="entry name" value="Chromo"/>
    <property type="match status" value="1"/>
</dbReference>
<dbReference type="Ensembl" id="ENSPKIT00000041633.1">
    <property type="protein sequence ID" value="ENSPKIP00000017126.1"/>
    <property type="gene ID" value="ENSPKIG00000003174.1"/>
</dbReference>
<sequence>MDFITDLPRSSGKTIILTIVDRFSKMCRLVALPKLPSAVELSEVLIQELFRITGIPEDIVSDRGPQFASRVFKEFCSKLSITLSLSTAYHPQSNGLAERTNREVAKALRLLVRKDPTKWSQHLVWTEYSLNSRVSPVTHLTPFQCVLGFQPPLFPWDAPASAVPRVETWFQESRHAWRTIQQALQSQAERTKAQADKHRRPGFPYQVGQRVWLSTRNLRIPGCRKFTARYIGPFRILQRIGPVTVKLQLPRVYRISPTFHISLLKPVKYSRLQPLVPADEDPLPVPTTAPTSVVTYILDSRRRKGRLQYLVDWEGAGPDERSWVPAAKPRTRS</sequence>
<dbReference type="PROSITE" id="PS50994">
    <property type="entry name" value="INTEGRASE"/>
    <property type="match status" value="1"/>
</dbReference>
<evidence type="ECO:0000259" key="3">
    <source>
        <dbReference type="PROSITE" id="PS50994"/>
    </source>
</evidence>
<dbReference type="SUPFAM" id="SSF53098">
    <property type="entry name" value="Ribonuclease H-like"/>
    <property type="match status" value="1"/>
</dbReference>
<dbReference type="InterPro" id="IPR000953">
    <property type="entry name" value="Chromo/chromo_shadow_dom"/>
</dbReference>
<dbReference type="GO" id="GO:0005634">
    <property type="term" value="C:nucleus"/>
    <property type="evidence" value="ECO:0007669"/>
    <property type="project" value="UniProtKB-SubCell"/>
</dbReference>
<evidence type="ECO:0008006" key="6">
    <source>
        <dbReference type="Google" id="ProtNLM"/>
    </source>
</evidence>
<organism evidence="4 5">
    <name type="scientific">Paramormyrops kingsleyae</name>
    <dbReference type="NCBI Taxonomy" id="1676925"/>
    <lineage>
        <taxon>Eukaryota</taxon>
        <taxon>Metazoa</taxon>
        <taxon>Chordata</taxon>
        <taxon>Craniata</taxon>
        <taxon>Vertebrata</taxon>
        <taxon>Euteleostomi</taxon>
        <taxon>Actinopterygii</taxon>
        <taxon>Neopterygii</taxon>
        <taxon>Teleostei</taxon>
        <taxon>Osteoglossocephala</taxon>
        <taxon>Osteoglossomorpha</taxon>
        <taxon>Osteoglossiformes</taxon>
        <taxon>Mormyridae</taxon>
        <taxon>Paramormyrops</taxon>
    </lineage>
</organism>
<dbReference type="SUPFAM" id="SSF54160">
    <property type="entry name" value="Chromo domain-like"/>
    <property type="match status" value="1"/>
</dbReference>